<proteinExistence type="predicted"/>
<accession>A0A6A5XH98</accession>
<dbReference type="EMBL" id="ML978073">
    <property type="protein sequence ID" value="KAF2012226.1"/>
    <property type="molecule type" value="Genomic_DNA"/>
</dbReference>
<dbReference type="OrthoDB" id="5418695at2759"/>
<dbReference type="Proteomes" id="UP000799778">
    <property type="component" value="Unassembled WGS sequence"/>
</dbReference>
<name>A0A6A5XH98_9PLEO</name>
<reference evidence="1" key="1">
    <citation type="journal article" date="2020" name="Stud. Mycol.">
        <title>101 Dothideomycetes genomes: a test case for predicting lifestyles and emergence of pathogens.</title>
        <authorList>
            <person name="Haridas S."/>
            <person name="Albert R."/>
            <person name="Binder M."/>
            <person name="Bloem J."/>
            <person name="Labutti K."/>
            <person name="Salamov A."/>
            <person name="Andreopoulos B."/>
            <person name="Baker S."/>
            <person name="Barry K."/>
            <person name="Bills G."/>
            <person name="Bluhm B."/>
            <person name="Cannon C."/>
            <person name="Castanera R."/>
            <person name="Culley D."/>
            <person name="Daum C."/>
            <person name="Ezra D."/>
            <person name="Gonzalez J."/>
            <person name="Henrissat B."/>
            <person name="Kuo A."/>
            <person name="Liang C."/>
            <person name="Lipzen A."/>
            <person name="Lutzoni F."/>
            <person name="Magnuson J."/>
            <person name="Mondo S."/>
            <person name="Nolan M."/>
            <person name="Ohm R."/>
            <person name="Pangilinan J."/>
            <person name="Park H.-J."/>
            <person name="Ramirez L."/>
            <person name="Alfaro M."/>
            <person name="Sun H."/>
            <person name="Tritt A."/>
            <person name="Yoshinaga Y."/>
            <person name="Zwiers L.-H."/>
            <person name="Turgeon B."/>
            <person name="Goodwin S."/>
            <person name="Spatafora J."/>
            <person name="Crous P."/>
            <person name="Grigoriev I."/>
        </authorList>
    </citation>
    <scope>NUCLEOTIDE SEQUENCE</scope>
    <source>
        <strain evidence="1">CBS 175.79</strain>
    </source>
</reference>
<evidence type="ECO:0000313" key="1">
    <source>
        <dbReference type="EMBL" id="KAF2012226.1"/>
    </source>
</evidence>
<keyword evidence="2" id="KW-1185">Reference proteome</keyword>
<dbReference type="AlphaFoldDB" id="A0A6A5XH98"/>
<gene>
    <name evidence="1" type="ORF">BU24DRAFT_426076</name>
</gene>
<dbReference type="GeneID" id="54286285"/>
<protein>
    <submittedName>
        <fullName evidence="1">Uncharacterized protein</fullName>
    </submittedName>
</protein>
<sequence length="90" mass="10082">MEDERARYAVQDAVGDLLEEVRRMSRGGTYGRPRPETLQVALSASCGAGTHRSVAIVERIKQELENALGRRTVSLRIVHVHRSKGDHDPY</sequence>
<organism evidence="1 2">
    <name type="scientific">Aaosphaeria arxii CBS 175.79</name>
    <dbReference type="NCBI Taxonomy" id="1450172"/>
    <lineage>
        <taxon>Eukaryota</taxon>
        <taxon>Fungi</taxon>
        <taxon>Dikarya</taxon>
        <taxon>Ascomycota</taxon>
        <taxon>Pezizomycotina</taxon>
        <taxon>Dothideomycetes</taxon>
        <taxon>Pleosporomycetidae</taxon>
        <taxon>Pleosporales</taxon>
        <taxon>Pleosporales incertae sedis</taxon>
        <taxon>Aaosphaeria</taxon>
    </lineage>
</organism>
<dbReference type="RefSeq" id="XP_033380565.1">
    <property type="nucleotide sequence ID" value="XM_033528888.1"/>
</dbReference>
<evidence type="ECO:0000313" key="2">
    <source>
        <dbReference type="Proteomes" id="UP000799778"/>
    </source>
</evidence>